<dbReference type="EMBL" id="MN715150">
    <property type="protein sequence ID" value="QNM37852.2"/>
    <property type="molecule type" value="Genomic_DNA"/>
</dbReference>
<gene>
    <name evidence="2" type="ORF">NS1_06</name>
</gene>
<name>A0A7G9IRC0_9CAUD</name>
<evidence type="ECO:0000313" key="3">
    <source>
        <dbReference type="Proteomes" id="UP000516164"/>
    </source>
</evidence>
<organism evidence="2 3">
    <name type="scientific">Citrobacter phage NS1</name>
    <dbReference type="NCBI Taxonomy" id="2766968"/>
    <lineage>
        <taxon>Viruses</taxon>
        <taxon>Duplodnaviria</taxon>
        <taxon>Heunggongvirae</taxon>
        <taxon>Uroviricota</taxon>
        <taxon>Caudoviricetes</taxon>
        <taxon>Autographivirales</taxon>
        <taxon>Autotranscriptaviridae</taxon>
        <taxon>Studiervirinae</taxon>
        <taxon>Kayfunavirus</taxon>
        <taxon>Kayfunavirus NS1</taxon>
    </lineage>
</organism>
<protein>
    <submittedName>
        <fullName evidence="2">Uncharacterized protein</fullName>
    </submittedName>
</protein>
<accession>A0A7G9IRC0</accession>
<reference evidence="2 3" key="1">
    <citation type="submission" date="2019-11" db="EMBL/GenBank/DDBJ databases">
        <authorList>
            <person name="Kumar P."/>
            <person name="Meghvansi M.K."/>
            <person name="Kamboj D.V."/>
        </authorList>
    </citation>
    <scope>NUCLEOTIDE SEQUENCE [LARGE SCALE GENOMIC DNA]</scope>
    <source>
        <strain evidence="2">NS1</strain>
    </source>
</reference>
<proteinExistence type="predicted"/>
<feature type="region of interest" description="Disordered" evidence="1">
    <location>
        <begin position="34"/>
        <end position="71"/>
    </location>
</feature>
<keyword evidence="3" id="KW-1185">Reference proteome</keyword>
<feature type="compositionally biased region" description="Basic and acidic residues" evidence="1">
    <location>
        <begin position="54"/>
        <end position="71"/>
    </location>
</feature>
<sequence>MKFAHKHTGGNGGNRVVTVTTVAGKGLVKATMVPTGTAKQQSIPSKKRAYQVESSHEKALQEAETKGEPTK</sequence>
<evidence type="ECO:0000313" key="2">
    <source>
        <dbReference type="EMBL" id="QNM37852.2"/>
    </source>
</evidence>
<dbReference type="Proteomes" id="UP000516164">
    <property type="component" value="Segment"/>
</dbReference>
<evidence type="ECO:0000256" key="1">
    <source>
        <dbReference type="SAM" id="MobiDB-lite"/>
    </source>
</evidence>